<sequence>MGYRWLGWALVAVHFGYLAYLLLGGFVAIRRPRTLVLHLLAAGWAVVVVAGHLSCPLTAAQDAARHAAGLPPLTGGFLASYVRGVLYPSGAETLAQVLLGTVVLVSWVLVALRWWRPAWQRRSGRRSG</sequence>
<keyword evidence="3" id="KW-1185">Reference proteome</keyword>
<evidence type="ECO:0000313" key="3">
    <source>
        <dbReference type="Proteomes" id="UP000680750"/>
    </source>
</evidence>
<proteinExistence type="predicted"/>
<keyword evidence="1" id="KW-1133">Transmembrane helix</keyword>
<organism evidence="2 3">
    <name type="scientific">Actinocatenispora sera</name>
    <dbReference type="NCBI Taxonomy" id="390989"/>
    <lineage>
        <taxon>Bacteria</taxon>
        <taxon>Bacillati</taxon>
        <taxon>Actinomycetota</taxon>
        <taxon>Actinomycetes</taxon>
        <taxon>Micromonosporales</taxon>
        <taxon>Micromonosporaceae</taxon>
        <taxon>Actinocatenispora</taxon>
    </lineage>
</organism>
<keyword evidence="1" id="KW-0472">Membrane</keyword>
<dbReference type="OrthoDB" id="370375at2"/>
<protein>
    <recommendedName>
        <fullName evidence="4">DUF2784 domain-containing protein</fullName>
    </recommendedName>
</protein>
<dbReference type="RefSeq" id="WP_030446376.1">
    <property type="nucleotide sequence ID" value="NZ_AP023354.1"/>
</dbReference>
<dbReference type="AlphaFoldDB" id="A0A810L7X8"/>
<evidence type="ECO:0000313" key="2">
    <source>
        <dbReference type="EMBL" id="BCJ30985.1"/>
    </source>
</evidence>
<evidence type="ECO:0008006" key="4">
    <source>
        <dbReference type="Google" id="ProtNLM"/>
    </source>
</evidence>
<dbReference type="EMBL" id="AP023354">
    <property type="protein sequence ID" value="BCJ30985.1"/>
    <property type="molecule type" value="Genomic_DNA"/>
</dbReference>
<reference evidence="2" key="1">
    <citation type="submission" date="2020-08" db="EMBL/GenBank/DDBJ databases">
        <title>Whole genome shotgun sequence of Actinocatenispora sera NBRC 101916.</title>
        <authorList>
            <person name="Komaki H."/>
            <person name="Tamura T."/>
        </authorList>
    </citation>
    <scope>NUCLEOTIDE SEQUENCE</scope>
    <source>
        <strain evidence="2">NBRC 101916</strain>
    </source>
</reference>
<gene>
    <name evidence="2" type="ORF">Asera_50930</name>
</gene>
<dbReference type="InterPro" id="IPR021218">
    <property type="entry name" value="DUF2784"/>
</dbReference>
<accession>A0A810L7X8</accession>
<evidence type="ECO:0000256" key="1">
    <source>
        <dbReference type="SAM" id="Phobius"/>
    </source>
</evidence>
<feature type="transmembrane region" description="Helical" evidence="1">
    <location>
        <begin position="35"/>
        <end position="53"/>
    </location>
</feature>
<feature type="transmembrane region" description="Helical" evidence="1">
    <location>
        <begin position="6"/>
        <end position="28"/>
    </location>
</feature>
<dbReference type="Proteomes" id="UP000680750">
    <property type="component" value="Chromosome"/>
</dbReference>
<dbReference type="Pfam" id="PF10861">
    <property type="entry name" value="DUF2784"/>
    <property type="match status" value="1"/>
</dbReference>
<name>A0A810L7X8_9ACTN</name>
<dbReference type="KEGG" id="aser:Asera_50930"/>
<keyword evidence="1" id="KW-0812">Transmembrane</keyword>
<feature type="transmembrane region" description="Helical" evidence="1">
    <location>
        <begin position="94"/>
        <end position="115"/>
    </location>
</feature>